<dbReference type="Pfam" id="PF04203">
    <property type="entry name" value="Sortase"/>
    <property type="match status" value="1"/>
</dbReference>
<feature type="transmembrane region" description="Helical" evidence="2">
    <location>
        <begin position="7"/>
        <end position="25"/>
    </location>
</feature>
<name>A0A6I1MTW7_9CLOT</name>
<reference evidence="3 4" key="1">
    <citation type="submission" date="2019-10" db="EMBL/GenBank/DDBJ databases">
        <title>The Genome Sequence of Clostridium tarantellae Isolated from Fish Brain.</title>
        <authorList>
            <person name="Bano L."/>
            <person name="Kiel M."/>
            <person name="Sales G."/>
            <person name="Doxey A.C."/>
            <person name="Mansfield M.J."/>
            <person name="Schiavone M."/>
            <person name="Rossetto O."/>
            <person name="Pirazzini M."/>
            <person name="Dobrindt U."/>
            <person name="Montecucco C."/>
        </authorList>
    </citation>
    <scope>NUCLEOTIDE SEQUENCE [LARGE SCALE GENOMIC DNA]</scope>
    <source>
        <strain evidence="3 4">DSM 3997</strain>
    </source>
</reference>
<dbReference type="EMBL" id="WHJC01000191">
    <property type="protein sequence ID" value="MPQ44311.1"/>
    <property type="molecule type" value="Genomic_DNA"/>
</dbReference>
<keyword evidence="2" id="KW-1133">Transmembrane helix</keyword>
<gene>
    <name evidence="3" type="primary">srtB</name>
    <name evidence="3" type="ORF">GBZ86_11125</name>
</gene>
<evidence type="ECO:0000313" key="3">
    <source>
        <dbReference type="EMBL" id="MPQ44311.1"/>
    </source>
</evidence>
<dbReference type="CDD" id="cd05826">
    <property type="entry name" value="Sortase_B"/>
    <property type="match status" value="1"/>
</dbReference>
<evidence type="ECO:0000313" key="4">
    <source>
        <dbReference type="Proteomes" id="UP000430345"/>
    </source>
</evidence>
<dbReference type="InterPro" id="IPR023365">
    <property type="entry name" value="Sortase_dom-sf"/>
</dbReference>
<protein>
    <submittedName>
        <fullName evidence="3">Class B sortase</fullName>
        <ecNumber evidence="3">3.4.22.71</ecNumber>
    </submittedName>
</protein>
<dbReference type="AlphaFoldDB" id="A0A6I1MTW7"/>
<organism evidence="3 4">
    <name type="scientific">Clostridium tarantellae</name>
    <dbReference type="NCBI Taxonomy" id="39493"/>
    <lineage>
        <taxon>Bacteria</taxon>
        <taxon>Bacillati</taxon>
        <taxon>Bacillota</taxon>
        <taxon>Clostridia</taxon>
        <taxon>Eubacteriales</taxon>
        <taxon>Clostridiaceae</taxon>
        <taxon>Clostridium</taxon>
    </lineage>
</organism>
<evidence type="ECO:0000256" key="1">
    <source>
        <dbReference type="ARBA" id="ARBA00022801"/>
    </source>
</evidence>
<dbReference type="InterPro" id="IPR009835">
    <property type="entry name" value="SrtB"/>
</dbReference>
<comment type="caution">
    <text evidence="3">The sequence shown here is derived from an EMBL/GenBank/DDBJ whole genome shotgun (WGS) entry which is preliminary data.</text>
</comment>
<keyword evidence="2" id="KW-0472">Membrane</keyword>
<evidence type="ECO:0000256" key="2">
    <source>
        <dbReference type="SAM" id="Phobius"/>
    </source>
</evidence>
<dbReference type="Gene3D" id="2.40.260.10">
    <property type="entry name" value="Sortase"/>
    <property type="match status" value="1"/>
</dbReference>
<dbReference type="NCBIfam" id="TIGR03064">
    <property type="entry name" value="sortase_srtB"/>
    <property type="match status" value="1"/>
</dbReference>
<dbReference type="SUPFAM" id="SSF63817">
    <property type="entry name" value="Sortase"/>
    <property type="match status" value="1"/>
</dbReference>
<dbReference type="GO" id="GO:0016787">
    <property type="term" value="F:hydrolase activity"/>
    <property type="evidence" value="ECO:0007669"/>
    <property type="project" value="UniProtKB-KW"/>
</dbReference>
<keyword evidence="2" id="KW-0812">Transmembrane</keyword>
<dbReference type="Proteomes" id="UP000430345">
    <property type="component" value="Unassembled WGS sequence"/>
</dbReference>
<dbReference type="EC" id="3.4.22.71" evidence="3"/>
<sequence length="187" mass="22183">MKKILKFGVNIILIIAIIFFVIQIYNKLNAYKQGQNIYKRIKWESNSNKNLKEINSNFKFWISIENTNINYPVVQTDNNKYYLNHDFYNEVCKLGCVFIDYNNNVDTDKNIVIYGHNMLDGSMFSALEKFKDKNFFEKNNKIYIEKEGDKYEYEVFAVNVLPAENNDIKISFKNENDFKEYISATCC</sequence>
<accession>A0A6I1MTW7</accession>
<dbReference type="InterPro" id="IPR005754">
    <property type="entry name" value="Sortase"/>
</dbReference>
<keyword evidence="4" id="KW-1185">Reference proteome</keyword>
<proteinExistence type="predicted"/>
<keyword evidence="1 3" id="KW-0378">Hydrolase</keyword>
<dbReference type="RefSeq" id="WP_152890671.1">
    <property type="nucleotide sequence ID" value="NZ_WHJC01000191.1"/>
</dbReference>
<dbReference type="OrthoDB" id="9806013at2"/>